<dbReference type="PROSITE" id="PS00571">
    <property type="entry name" value="AMIDASES"/>
    <property type="match status" value="1"/>
</dbReference>
<feature type="active site" description="Acyl-ester intermediate" evidence="10">
    <location>
        <position position="182"/>
    </location>
</feature>
<dbReference type="Proteomes" id="UP000030004">
    <property type="component" value="Unassembled WGS sequence"/>
</dbReference>
<evidence type="ECO:0000256" key="4">
    <source>
        <dbReference type="ARBA" id="ARBA00014428"/>
    </source>
</evidence>
<feature type="active site" description="Charge relay system" evidence="10">
    <location>
        <position position="158"/>
    </location>
</feature>
<evidence type="ECO:0000256" key="11">
    <source>
        <dbReference type="SAM" id="MobiDB-lite"/>
    </source>
</evidence>
<evidence type="ECO:0000256" key="10">
    <source>
        <dbReference type="HAMAP-Rule" id="MF_00120"/>
    </source>
</evidence>
<sequence length="495" mass="52672">MSELTKLTIAEARDALRKGDVTSVELTEASLKAIDAADALNAFVHKTPEIAMERARAADERLKAGDAPAMCGIPVGIKDLFCTKGVESQAASRILEGFKPEYESTISQNLIDAGAVMVGKLNMDEFAMGSSNETSTYGNAVNPWRRGNDEAQLTPGGSSGGSASAVAADLCLAATGTDTGGSIRQPAAFTGITGIKPTYGRCSRWGTIAFASSLDQAGPMTKDVRDAAIMLEAMCSHDPKDSTSVDLAVPDFEAALTGDIKGKTIGIPKEYHMDGMPDEIEDLWTRGKEMLADAGAKVVDITLPHTKYALPAYYVIAPAEASSNLARYDGVRYGHRAKLAQGDGITEMYEKTRAEGFGAEVQRRVMVGTYVLSAGFYDAYYNRARKVRALIKRDFDEVFAVGVDAILTPATPSAAFGLGEMKDADPVQMYLNDVFTVTVNLAGLPGIAVPAGLDKQGLPLGLQLIGKPWEEADLLNTAYALEKAAGFVAKPAKWW</sequence>
<evidence type="ECO:0000313" key="13">
    <source>
        <dbReference type="EMBL" id="KGM48124.1"/>
    </source>
</evidence>
<comment type="caution">
    <text evidence="13">The sequence shown here is derived from an EMBL/GenBank/DDBJ whole genome shotgun (WGS) entry which is preliminary data.</text>
</comment>
<dbReference type="GO" id="GO:0005524">
    <property type="term" value="F:ATP binding"/>
    <property type="evidence" value="ECO:0007669"/>
    <property type="project" value="UniProtKB-KW"/>
</dbReference>
<dbReference type="GO" id="GO:0006412">
    <property type="term" value="P:translation"/>
    <property type="evidence" value="ECO:0007669"/>
    <property type="project" value="UniProtKB-UniRule"/>
</dbReference>
<evidence type="ECO:0000259" key="12">
    <source>
        <dbReference type="Pfam" id="PF01425"/>
    </source>
</evidence>
<evidence type="ECO:0000256" key="5">
    <source>
        <dbReference type="ARBA" id="ARBA00022598"/>
    </source>
</evidence>
<feature type="active site" description="Charge relay system" evidence="10">
    <location>
        <position position="78"/>
    </location>
</feature>
<evidence type="ECO:0000256" key="3">
    <source>
        <dbReference type="ARBA" id="ARBA00012739"/>
    </source>
</evidence>
<keyword evidence="6 10" id="KW-0547">Nucleotide-binding</keyword>
<evidence type="ECO:0000313" key="14">
    <source>
        <dbReference type="Proteomes" id="UP000030004"/>
    </source>
</evidence>
<dbReference type="InterPro" id="IPR036928">
    <property type="entry name" value="AS_sf"/>
</dbReference>
<dbReference type="GO" id="GO:0030956">
    <property type="term" value="C:glutamyl-tRNA(Gln) amidotransferase complex"/>
    <property type="evidence" value="ECO:0007669"/>
    <property type="project" value="InterPro"/>
</dbReference>
<evidence type="ECO:0000256" key="9">
    <source>
        <dbReference type="ARBA" id="ARBA00047407"/>
    </source>
</evidence>
<reference evidence="13 14" key="1">
    <citation type="journal article" date="2015" name="Antonie Van Leeuwenhoek">
        <title>Pseudooceanicola atlanticus gen. nov. sp. nov., isolated from surface seawater of the Atlantic Ocean and reclassification of Oceanicola batsensis, Oceanicola marinus, Oceanicola nitratireducens, Oceanicola nanhaiensis, Oceanicola antarcticus and Oceanicola flagellatus, as Pseudooceanicola batsensis comb. nov., Pseudooceanicola marinus comb. nov., Pseudooceanicola nitratireducens comb. nov., Pseudooceanicola nanhaiensis comb. nov., Pseudooceanicola antarcticus comb. nov., and Pseudooceanicola flagellatus comb. nov.</title>
        <authorList>
            <person name="Lai Q."/>
            <person name="Li G."/>
            <person name="Liu X."/>
            <person name="Du Y."/>
            <person name="Sun F."/>
            <person name="Shao Z."/>
        </authorList>
    </citation>
    <scope>NUCLEOTIDE SEQUENCE [LARGE SCALE GENOMIC DNA]</scope>
    <source>
        <strain evidence="13 14">22II-s11g</strain>
    </source>
</reference>
<keyword evidence="7 10" id="KW-0067">ATP-binding</keyword>
<dbReference type="GO" id="GO:0016740">
    <property type="term" value="F:transferase activity"/>
    <property type="evidence" value="ECO:0007669"/>
    <property type="project" value="UniProtKB-KW"/>
</dbReference>
<evidence type="ECO:0000256" key="8">
    <source>
        <dbReference type="ARBA" id="ARBA00022917"/>
    </source>
</evidence>
<name>A0A0A0ECE3_9RHOB</name>
<protein>
    <recommendedName>
        <fullName evidence="4 10">Glutamyl-tRNA(Gln) amidotransferase subunit A</fullName>
        <shortName evidence="10">Glu-ADT subunit A</shortName>
        <ecNumber evidence="3 10">6.3.5.7</ecNumber>
    </recommendedName>
</protein>
<dbReference type="OrthoDB" id="9811471at2"/>
<dbReference type="STRING" id="1461694.ATO9_14195"/>
<feature type="region of interest" description="Disordered" evidence="11">
    <location>
        <begin position="137"/>
        <end position="160"/>
    </location>
</feature>
<dbReference type="EMBL" id="AQQX01000005">
    <property type="protein sequence ID" value="KGM48124.1"/>
    <property type="molecule type" value="Genomic_DNA"/>
</dbReference>
<comment type="catalytic activity">
    <reaction evidence="9 10">
        <text>L-glutamyl-tRNA(Gln) + L-glutamine + ATP + H2O = L-glutaminyl-tRNA(Gln) + L-glutamate + ADP + phosphate + H(+)</text>
        <dbReference type="Rhea" id="RHEA:17521"/>
        <dbReference type="Rhea" id="RHEA-COMP:9681"/>
        <dbReference type="Rhea" id="RHEA-COMP:9684"/>
        <dbReference type="ChEBI" id="CHEBI:15377"/>
        <dbReference type="ChEBI" id="CHEBI:15378"/>
        <dbReference type="ChEBI" id="CHEBI:29985"/>
        <dbReference type="ChEBI" id="CHEBI:30616"/>
        <dbReference type="ChEBI" id="CHEBI:43474"/>
        <dbReference type="ChEBI" id="CHEBI:58359"/>
        <dbReference type="ChEBI" id="CHEBI:78520"/>
        <dbReference type="ChEBI" id="CHEBI:78521"/>
        <dbReference type="ChEBI" id="CHEBI:456216"/>
        <dbReference type="EC" id="6.3.5.7"/>
    </reaction>
</comment>
<keyword evidence="13" id="KW-0808">Transferase</keyword>
<dbReference type="InterPro" id="IPR023631">
    <property type="entry name" value="Amidase_dom"/>
</dbReference>
<comment type="similarity">
    <text evidence="1 10">Belongs to the amidase family. GatA subfamily.</text>
</comment>
<accession>A0A0A0ECE3</accession>
<evidence type="ECO:0000256" key="6">
    <source>
        <dbReference type="ARBA" id="ARBA00022741"/>
    </source>
</evidence>
<dbReference type="Gene3D" id="3.90.1300.10">
    <property type="entry name" value="Amidase signature (AS) domain"/>
    <property type="match status" value="1"/>
</dbReference>
<dbReference type="InterPro" id="IPR020556">
    <property type="entry name" value="Amidase_CS"/>
</dbReference>
<dbReference type="HAMAP" id="MF_00120">
    <property type="entry name" value="GatA"/>
    <property type="match status" value="1"/>
</dbReference>
<comment type="subunit">
    <text evidence="2 10">Heterotrimer of A, B and C subunits.</text>
</comment>
<proteinExistence type="inferred from homology"/>
<keyword evidence="5 10" id="KW-0436">Ligase</keyword>
<evidence type="ECO:0000256" key="7">
    <source>
        <dbReference type="ARBA" id="ARBA00022840"/>
    </source>
</evidence>
<feature type="domain" description="Amidase" evidence="12">
    <location>
        <begin position="25"/>
        <end position="475"/>
    </location>
</feature>
<dbReference type="NCBIfam" id="TIGR00132">
    <property type="entry name" value="gatA"/>
    <property type="match status" value="1"/>
</dbReference>
<evidence type="ECO:0000256" key="1">
    <source>
        <dbReference type="ARBA" id="ARBA00008069"/>
    </source>
</evidence>
<dbReference type="eggNOG" id="COG0154">
    <property type="taxonomic scope" value="Bacteria"/>
</dbReference>
<keyword evidence="14" id="KW-1185">Reference proteome</keyword>
<dbReference type="InterPro" id="IPR004412">
    <property type="entry name" value="GatA"/>
</dbReference>
<dbReference type="AlphaFoldDB" id="A0A0A0ECE3"/>
<dbReference type="GO" id="GO:0050567">
    <property type="term" value="F:glutaminyl-tRNA synthase (glutamine-hydrolyzing) activity"/>
    <property type="evidence" value="ECO:0007669"/>
    <property type="project" value="UniProtKB-UniRule"/>
</dbReference>
<comment type="function">
    <text evidence="10">Allows the formation of correctly charged Gln-tRNA(Gln) through the transamidation of misacylated Glu-tRNA(Gln) in organisms which lack glutaminyl-tRNA synthetase. The reaction takes place in the presence of glutamine and ATP through an activated gamma-phospho-Glu-tRNA(Gln).</text>
</comment>
<dbReference type="PANTHER" id="PTHR11895">
    <property type="entry name" value="TRANSAMIDASE"/>
    <property type="match status" value="1"/>
</dbReference>
<keyword evidence="8 10" id="KW-0648">Protein biosynthesis</keyword>
<evidence type="ECO:0000256" key="2">
    <source>
        <dbReference type="ARBA" id="ARBA00011123"/>
    </source>
</evidence>
<dbReference type="InterPro" id="IPR000120">
    <property type="entry name" value="Amidase"/>
</dbReference>
<dbReference type="RefSeq" id="WP_043750176.1">
    <property type="nucleotide sequence ID" value="NZ_AQQX01000005.1"/>
</dbReference>
<dbReference type="PANTHER" id="PTHR11895:SF151">
    <property type="entry name" value="GLUTAMYL-TRNA(GLN) AMIDOTRANSFERASE SUBUNIT A"/>
    <property type="match status" value="1"/>
</dbReference>
<gene>
    <name evidence="10 13" type="primary">gatA</name>
    <name evidence="13" type="ORF">ATO9_14195</name>
</gene>
<dbReference type="SUPFAM" id="SSF75304">
    <property type="entry name" value="Amidase signature (AS) enzymes"/>
    <property type="match status" value="1"/>
</dbReference>
<dbReference type="Pfam" id="PF01425">
    <property type="entry name" value="Amidase"/>
    <property type="match status" value="1"/>
</dbReference>
<organism evidence="13 14">
    <name type="scientific">Pseudooceanicola atlanticus</name>
    <dbReference type="NCBI Taxonomy" id="1461694"/>
    <lineage>
        <taxon>Bacteria</taxon>
        <taxon>Pseudomonadati</taxon>
        <taxon>Pseudomonadota</taxon>
        <taxon>Alphaproteobacteria</taxon>
        <taxon>Rhodobacterales</taxon>
        <taxon>Paracoccaceae</taxon>
        <taxon>Pseudooceanicola</taxon>
    </lineage>
</organism>
<dbReference type="EC" id="6.3.5.7" evidence="3 10"/>